<keyword evidence="10" id="KW-0539">Nucleus</keyword>
<dbReference type="PROSITE" id="PS00972">
    <property type="entry name" value="USP_1"/>
    <property type="match status" value="1"/>
</dbReference>
<dbReference type="PROSITE" id="PS50235">
    <property type="entry name" value="USP_3"/>
    <property type="match status" value="1"/>
</dbReference>
<dbReference type="InterPro" id="IPR001394">
    <property type="entry name" value="Peptidase_C19_UCH"/>
</dbReference>
<dbReference type="OrthoDB" id="265776at2759"/>
<dbReference type="InterPro" id="IPR029346">
    <property type="entry name" value="USP_C"/>
</dbReference>
<evidence type="ECO:0000256" key="11">
    <source>
        <dbReference type="RuleBase" id="RU366025"/>
    </source>
</evidence>
<evidence type="ECO:0000259" key="13">
    <source>
        <dbReference type="PROSITE" id="PS50235"/>
    </source>
</evidence>
<dbReference type="Pfam" id="PF00443">
    <property type="entry name" value="UCH"/>
    <property type="match status" value="1"/>
</dbReference>
<dbReference type="SUPFAM" id="SSF143791">
    <property type="entry name" value="DUSP-like"/>
    <property type="match status" value="1"/>
</dbReference>
<dbReference type="AlphaFoldDB" id="A0A8E5NJD0"/>
<organism evidence="15">
    <name type="scientific">Schistocerca gregaria</name>
    <name type="common">Desert locust</name>
    <name type="synonym">Gryllus gregarius</name>
    <dbReference type="NCBI Taxonomy" id="7010"/>
    <lineage>
        <taxon>Eukaryota</taxon>
        <taxon>Metazoa</taxon>
        <taxon>Ecdysozoa</taxon>
        <taxon>Arthropoda</taxon>
        <taxon>Hexapoda</taxon>
        <taxon>Insecta</taxon>
        <taxon>Pterygota</taxon>
        <taxon>Neoptera</taxon>
        <taxon>Polyneoptera</taxon>
        <taxon>Orthoptera</taxon>
        <taxon>Caelifera</taxon>
        <taxon>Acrididea</taxon>
        <taxon>Acridomorpha</taxon>
        <taxon>Acridoidea</taxon>
        <taxon>Acrididae</taxon>
        <taxon>Cyrtacanthacridinae</taxon>
        <taxon>Schistocerca</taxon>
    </lineage>
</organism>
<evidence type="ECO:0000259" key="14">
    <source>
        <dbReference type="PROSITE" id="PS51283"/>
    </source>
</evidence>
<dbReference type="PROSITE" id="PS51283">
    <property type="entry name" value="DUSP"/>
    <property type="match status" value="1"/>
</dbReference>
<comment type="catalytic activity">
    <reaction evidence="1 11">
        <text>Thiol-dependent hydrolysis of ester, thioester, amide, peptide and isopeptide bonds formed by the C-terminal Gly of ubiquitin (a 76-residue protein attached to proteins as an intracellular targeting signal).</text>
        <dbReference type="EC" id="3.4.19.12"/>
    </reaction>
</comment>
<dbReference type="InterPro" id="IPR035927">
    <property type="entry name" value="DUSP-like_sf"/>
</dbReference>
<dbReference type="CDD" id="cd02674">
    <property type="entry name" value="Peptidase_C19R"/>
    <property type="match status" value="1"/>
</dbReference>
<dbReference type="InterPro" id="IPR028889">
    <property type="entry name" value="USP"/>
</dbReference>
<dbReference type="RefSeq" id="XP_049846280.1">
    <property type="nucleotide sequence ID" value="XM_049990323.1"/>
</dbReference>
<evidence type="ECO:0000256" key="8">
    <source>
        <dbReference type="ARBA" id="ARBA00022801"/>
    </source>
</evidence>
<dbReference type="GeneID" id="126298839"/>
<dbReference type="InterPro" id="IPR038765">
    <property type="entry name" value="Papain-like_cys_pep_sf"/>
</dbReference>
<evidence type="ECO:0000256" key="4">
    <source>
        <dbReference type="ARBA" id="ARBA00009085"/>
    </source>
</evidence>
<evidence type="ECO:0000256" key="10">
    <source>
        <dbReference type="ARBA" id="ARBA00023242"/>
    </source>
</evidence>
<sequence>MLLKETMGNQSKLSEEVPSKDGQRHLTTLLLKRRLVKDDIWYVIDAKWYRNFQRYVGLDQDPENPIMEEFPGPIDNSAILTDYGELREHLCEENDFVLVPDELWVLLVKWYGVIYNQKPIARKVVEFGAFTKSYKVEIYLLNLQFAKDFDFHFILTHKFSKSDTVAHIIEFMKRAFRIPPSTPVKLMACLNSQDYTELNENSTVNEEGLYVNQILVLATKFSAQYPRKSPLPPFAEGSCAEAENPVSSSSSSTSLNIGAEGDTPASSGYYGSATVQSYTKVSEYVRTLPQNLSPASSSSSSSSTCFSNATPSQSSMWSMMPEPGTSSGYTARSRSSSTLTSVGSLSQRSPSSAPSTSSMTTRYSASGSGYSRMIHPSQPGICGLSNLGNTCFMNSVIQCMSNCPPITLYFLNDVYQKELNTDNPLGMRGEIAVAFGDLIKTIWSGHNAYTVPHNFKHQVGKFAPQFSGYQQHDSQELLTFLLDGLHEDLNRIRQKPYIELRDADERPDKEVAEESWKNYRRRNDSIIVDVFHGLLKSTVVCPECSKVSITFDPFCYLSLPLPIRRERVIEVTFVPHDTTSKICKYRLNMIRKGTIQTLLTAFSSMTRIKTEHLIVAEIQSHHFHKFYTVNDPLDSIDEKDEIFIYEVPDRNNSNSIMIPVCMWEYNPNQTFNFSQLFGIPIIVTLPKDQISHAVLYDAIIEKLTPFLVSQNDNRLHRLSVDEESNSVSNQLIEHQSEDTDNINQPCNGDATEDQLFTLCVVNPATTSVVFKIHADLVPFELPGHTGGQYIVTQWNQNTRQQYYQEYDVQSVDSFEPRHRRSSTKLSLQDCISLYTMNEKLGADDAWYCPTCKRHMCATKKFDLWNLPDILIIHLKRFSYSKYRRDKIDTHVDFPLRELDMSSYVINSEHPPAVYDLIGVCNHYGGMGGGHYTAYAKNRLDEKWYCFDDNSVTDISEQSVVSHAAYVLFYMREGCESKYKQKVTTTDINRETD</sequence>
<keyword evidence="9 11" id="KW-0788">Thiol protease</keyword>
<dbReference type="InterPro" id="IPR006615">
    <property type="entry name" value="Pept_C19_DUSP"/>
</dbReference>
<dbReference type="GO" id="GO:0016579">
    <property type="term" value="P:protein deubiquitination"/>
    <property type="evidence" value="ECO:0007669"/>
    <property type="project" value="InterPro"/>
</dbReference>
<evidence type="ECO:0000256" key="1">
    <source>
        <dbReference type="ARBA" id="ARBA00000707"/>
    </source>
</evidence>
<evidence type="ECO:0000256" key="7">
    <source>
        <dbReference type="ARBA" id="ARBA00022786"/>
    </source>
</evidence>
<evidence type="ECO:0000256" key="3">
    <source>
        <dbReference type="ARBA" id="ARBA00004496"/>
    </source>
</evidence>
<accession>A0A8E5NJD0</accession>
<dbReference type="InterPro" id="IPR028135">
    <property type="entry name" value="Ub_USP-typ"/>
</dbReference>
<comment type="subcellular location">
    <subcellularLocation>
        <location evidence="3">Cytoplasm</location>
    </subcellularLocation>
    <subcellularLocation>
        <location evidence="2">Nucleus</location>
    </subcellularLocation>
</comment>
<reference evidence="15" key="1">
    <citation type="journal article" date="2021" name="J. Neurophysiol.">
        <title>Gene transcription changes in a locust model of noise-induced deafness.</title>
        <authorList>
            <person name="French A.S."/>
            <person name="Warren B."/>
        </authorList>
    </citation>
    <scope>NUCLEOTIDE SEQUENCE</scope>
</reference>
<dbReference type="GO" id="GO:0005634">
    <property type="term" value="C:nucleus"/>
    <property type="evidence" value="ECO:0007669"/>
    <property type="project" value="UniProtKB-SubCell"/>
</dbReference>
<dbReference type="EMBL" id="MW962795">
    <property type="protein sequence ID" value="QVD39561.1"/>
    <property type="molecule type" value="mRNA"/>
</dbReference>
<keyword evidence="5" id="KW-0963">Cytoplasm</keyword>
<dbReference type="FunFam" id="3.90.70.10:FF:000013">
    <property type="entry name" value="ubiquitin carboxyl-terminal hydrolase 15 isoform X1"/>
    <property type="match status" value="1"/>
</dbReference>
<dbReference type="GO" id="GO:0005737">
    <property type="term" value="C:cytoplasm"/>
    <property type="evidence" value="ECO:0007669"/>
    <property type="project" value="UniProtKB-SubCell"/>
</dbReference>
<evidence type="ECO:0000256" key="12">
    <source>
        <dbReference type="SAM" id="MobiDB-lite"/>
    </source>
</evidence>
<dbReference type="Gene3D" id="3.10.20.90">
    <property type="entry name" value="Phosphatidylinositol 3-kinase Catalytic Subunit, Chain A, domain 1"/>
    <property type="match status" value="1"/>
</dbReference>
<feature type="region of interest" description="Disordered" evidence="12">
    <location>
        <begin position="236"/>
        <end position="270"/>
    </location>
</feature>
<evidence type="ECO:0000256" key="5">
    <source>
        <dbReference type="ARBA" id="ARBA00022490"/>
    </source>
</evidence>
<evidence type="ECO:0000256" key="6">
    <source>
        <dbReference type="ARBA" id="ARBA00022670"/>
    </source>
</evidence>
<feature type="compositionally biased region" description="Low complexity" evidence="12">
    <location>
        <begin position="324"/>
        <end position="358"/>
    </location>
</feature>
<comment type="similarity">
    <text evidence="4 11">Belongs to the peptidase C19 family.</text>
</comment>
<dbReference type="SMART" id="SM00695">
    <property type="entry name" value="DUSP"/>
    <property type="match status" value="1"/>
</dbReference>
<feature type="domain" description="USP" evidence="13">
    <location>
        <begin position="382"/>
        <end position="972"/>
    </location>
</feature>
<dbReference type="Gene3D" id="3.90.70.10">
    <property type="entry name" value="Cysteine proteinases"/>
    <property type="match status" value="2"/>
</dbReference>
<evidence type="ECO:0000256" key="9">
    <source>
        <dbReference type="ARBA" id="ARBA00022807"/>
    </source>
</evidence>
<dbReference type="Pfam" id="PF14533">
    <property type="entry name" value="USP7_C2"/>
    <property type="match status" value="1"/>
</dbReference>
<dbReference type="Pfam" id="PF06337">
    <property type="entry name" value="DUSP"/>
    <property type="match status" value="1"/>
</dbReference>
<feature type="region of interest" description="Disordered" evidence="12">
    <location>
        <begin position="312"/>
        <end position="364"/>
    </location>
</feature>
<evidence type="ECO:0000256" key="2">
    <source>
        <dbReference type="ARBA" id="ARBA00004123"/>
    </source>
</evidence>
<dbReference type="GO" id="GO:0004843">
    <property type="term" value="F:cysteine-type deubiquitinase activity"/>
    <property type="evidence" value="ECO:0007669"/>
    <property type="project" value="UniProtKB-UniRule"/>
</dbReference>
<dbReference type="InterPro" id="IPR050185">
    <property type="entry name" value="Ub_carboxyl-term_hydrolase"/>
</dbReference>
<protein>
    <recommendedName>
        <fullName evidence="11">Ubiquitin carboxyl-terminal hydrolase</fullName>
        <ecNumber evidence="11">3.4.19.12</ecNumber>
    </recommendedName>
</protein>
<dbReference type="PANTHER" id="PTHR21646:SF24">
    <property type="entry name" value="UBIQUITIN CARBOXYL-TERMINAL HYDROLASE"/>
    <property type="match status" value="1"/>
</dbReference>
<keyword evidence="7 11" id="KW-0833">Ubl conjugation pathway</keyword>
<dbReference type="SUPFAM" id="SSF54001">
    <property type="entry name" value="Cysteine proteinases"/>
    <property type="match status" value="1"/>
</dbReference>
<dbReference type="PANTHER" id="PTHR21646">
    <property type="entry name" value="UBIQUITIN CARBOXYL-TERMINAL HYDROLASE"/>
    <property type="match status" value="1"/>
</dbReference>
<dbReference type="Pfam" id="PF14836">
    <property type="entry name" value="Ubiquitin_3"/>
    <property type="match status" value="1"/>
</dbReference>
<keyword evidence="8 11" id="KW-0378">Hydrolase</keyword>
<dbReference type="GO" id="GO:0006508">
    <property type="term" value="P:proteolysis"/>
    <property type="evidence" value="ECO:0007669"/>
    <property type="project" value="UniProtKB-KW"/>
</dbReference>
<keyword evidence="6 11" id="KW-0645">Protease</keyword>
<dbReference type="Gene3D" id="3.30.2230.10">
    <property type="entry name" value="DUSP-like"/>
    <property type="match status" value="1"/>
</dbReference>
<feature type="domain" description="DUSP" evidence="14">
    <location>
        <begin position="18"/>
        <end position="125"/>
    </location>
</feature>
<dbReference type="InterPro" id="IPR018200">
    <property type="entry name" value="USP_CS"/>
</dbReference>
<name>A0A8E5NJD0_SCHGR</name>
<dbReference type="EC" id="3.4.19.12" evidence="11"/>
<evidence type="ECO:0000313" key="15">
    <source>
        <dbReference type="EMBL" id="QVD39561.1"/>
    </source>
</evidence>
<proteinExistence type="evidence at transcript level"/>
<dbReference type="PROSITE" id="PS00973">
    <property type="entry name" value="USP_2"/>
    <property type="match status" value="1"/>
</dbReference>